<evidence type="ECO:0000256" key="17">
    <source>
        <dbReference type="ARBA" id="ARBA00023180"/>
    </source>
</evidence>
<feature type="transmembrane region" description="Helical" evidence="20">
    <location>
        <begin position="590"/>
        <end position="608"/>
    </location>
</feature>
<keyword evidence="12" id="KW-0067">ATP-binding</keyword>
<evidence type="ECO:0000256" key="15">
    <source>
        <dbReference type="ARBA" id="ARBA00023128"/>
    </source>
</evidence>
<evidence type="ECO:0000256" key="2">
    <source>
        <dbReference type="ARBA" id="ARBA00004294"/>
    </source>
</evidence>
<evidence type="ECO:0000256" key="19">
    <source>
        <dbReference type="SAM" id="MobiDB-lite"/>
    </source>
</evidence>
<evidence type="ECO:0000256" key="9">
    <source>
        <dbReference type="ARBA" id="ARBA00022729"/>
    </source>
</evidence>
<comment type="similarity">
    <text evidence="4">Belongs to the nicastrin family.</text>
</comment>
<gene>
    <name evidence="23" type="ORF">RHSIM_Rhsim10G0180300</name>
</gene>
<dbReference type="Pfam" id="PF18266">
    <property type="entry name" value="Ncstrn_small"/>
    <property type="match status" value="1"/>
</dbReference>
<name>A0A834GCS5_RHOSS</name>
<organism evidence="23 24">
    <name type="scientific">Rhododendron simsii</name>
    <name type="common">Sims's rhododendron</name>
    <dbReference type="NCBI Taxonomy" id="118357"/>
    <lineage>
        <taxon>Eukaryota</taxon>
        <taxon>Viridiplantae</taxon>
        <taxon>Streptophyta</taxon>
        <taxon>Embryophyta</taxon>
        <taxon>Tracheophyta</taxon>
        <taxon>Spermatophyta</taxon>
        <taxon>Magnoliopsida</taxon>
        <taxon>eudicotyledons</taxon>
        <taxon>Gunneridae</taxon>
        <taxon>Pentapetalae</taxon>
        <taxon>asterids</taxon>
        <taxon>Ericales</taxon>
        <taxon>Ericaceae</taxon>
        <taxon>Ericoideae</taxon>
        <taxon>Rhodoreae</taxon>
        <taxon>Rhododendron</taxon>
    </lineage>
</organism>
<reference evidence="23" key="1">
    <citation type="submission" date="2019-11" db="EMBL/GenBank/DDBJ databases">
        <authorList>
            <person name="Liu Y."/>
            <person name="Hou J."/>
            <person name="Li T.-Q."/>
            <person name="Guan C.-H."/>
            <person name="Wu X."/>
            <person name="Wu H.-Z."/>
            <person name="Ling F."/>
            <person name="Zhang R."/>
            <person name="Shi X.-G."/>
            <person name="Ren J.-P."/>
            <person name="Chen E.-F."/>
            <person name="Sun J.-M."/>
        </authorList>
    </citation>
    <scope>NUCLEOTIDE SEQUENCE</scope>
    <source>
        <strain evidence="23">Adult_tree_wgs_1</strain>
        <tissue evidence="23">Leaves</tissue>
    </source>
</reference>
<dbReference type="PANTHER" id="PTHR21092">
    <property type="entry name" value="NICASTRIN"/>
    <property type="match status" value="1"/>
</dbReference>
<protein>
    <recommendedName>
        <fullName evidence="6">Nicastrin</fullName>
    </recommendedName>
</protein>
<keyword evidence="14 20" id="KW-1133">Transmembrane helix</keyword>
<keyword evidence="9" id="KW-0732">Signal</keyword>
<feature type="domain" description="Nicastrin small lobe" evidence="22">
    <location>
        <begin position="631"/>
        <end position="788"/>
    </location>
</feature>
<comment type="function">
    <text evidence="18">Catalyzes the ATP-dependent dehydration of threonylcarbamoyladenosine at position 37 (t(6)A37) to form cyclic t(6)A37 (ct(6)A37) in tRNAs that read codons beginning with adenine.</text>
</comment>
<dbReference type="InterPro" id="IPR008710">
    <property type="entry name" value="Nicastrin"/>
</dbReference>
<dbReference type="AlphaFoldDB" id="A0A834GCS5"/>
<dbReference type="PANTHER" id="PTHR21092:SF0">
    <property type="entry name" value="NICASTRIN"/>
    <property type="match status" value="1"/>
</dbReference>
<dbReference type="SUPFAM" id="SSF69572">
    <property type="entry name" value="Activating enzymes of the ubiquitin-like proteins"/>
    <property type="match status" value="1"/>
</dbReference>
<keyword evidence="17" id="KW-0325">Glycoprotein</keyword>
<evidence type="ECO:0000256" key="1">
    <source>
        <dbReference type="ARBA" id="ARBA00004225"/>
    </source>
</evidence>
<keyword evidence="11" id="KW-1000">Mitochondrion outer membrane</keyword>
<dbReference type="GO" id="GO:0008641">
    <property type="term" value="F:ubiquitin-like modifier activating enzyme activity"/>
    <property type="evidence" value="ECO:0007669"/>
    <property type="project" value="InterPro"/>
</dbReference>
<comment type="caution">
    <text evidence="23">The sequence shown here is derived from an EMBL/GenBank/DDBJ whole genome shotgun (WGS) entry which is preliminary data.</text>
</comment>
<evidence type="ECO:0000259" key="21">
    <source>
        <dbReference type="Pfam" id="PF00899"/>
    </source>
</evidence>
<dbReference type="CDD" id="cd00755">
    <property type="entry name" value="YgdL_like"/>
    <property type="match status" value="1"/>
</dbReference>
<sequence length="1252" mass="137261">MEEKVKLLTLVGAGALLGSVTTIALLRLYTRSVASQSSSKVTDSGGRGFTPETAAKGHDVCGDRNHGRASSDLLNDEIVSEQLTRYFPSSEERWDVGDLILHIELEQFLSNLSFKPYLSIKSRVDTFEEQQWVGIIWNIQFFGIESQHNVSASYVVVIGLGGVGSHAASMLLRSGVSRLLLVDFDQVSVSSLNRHAVATREDVGIPKAHCLKKHFSSIFPECLVEAKVLLYDASSEEEILSGLPDFVLDCIDNIDTKVALLAACVRRGLKVLSATGAGARADPTRIRVADLRESTNDPLSRAVRHRLRKDYGIEGGIPVVFSLEKPKAKLLPFKGPSGEEENPSDYQIVPGFRVRIIPVLGTIPAIFGQVMASYVITQLAGFEVQTEPLVNFDMDHYRVLHQRLIEHEELLYGTSMQVQVDVEEVMYIVKELWRGRSARDESMKDIGRGMWRSINDLMLVRWDRAKPADISNLILLRFKEADEHELQTLEDIKENEPEFFSRVASVLKRAELDFGFCCALIEFSVDRPSLGFLITQTDAFLFAPYGLEALLYSPMLPRAISRLSLRSVLPGLAGVWVTVFLTAVLMSEFVVNYFIIIVVVGLVTVFSTEDVNFQSVPDLQKSMYKVVDGFPCVRLLNLSGEIGCSNPGREKVVAPIVRYKNADKLAQLSAILVSLHEFDSFFLRVSNDVDFAKYVGGVLVESGTDVQNELKGVSMDEKFPQAEFSPYKNISYQWNPIGSGIMWNNYDFPVFLLSDSSTSTLKEAAIKNEGNKKAYTTDVAEFDLVMQTTKSGTRDSESCLKEGTCLPLGGYSVWSALPPVNTSSSESSKHIILAVASMDSASFFRDKSLGADSPISGLISLLVAVDALSRVVDDLGKQLVFVIFTGEAWGFLGSRRFLLELDQNSDAVNGLNSSLIDMILEVGSVGKGFSQGTKSFFAHTTQVSAATNETLNALKLAQHSLQSSDIDISTANASNPGIPPSSLMAFLRKNSQTSGVVLEDFDSAFTNQFYHSHLDDLSNINSSSIVAAASIVARTLYILASNKKDLTATTLSAINVNASLVEELMGCLLSCEPGLSCGLVNHYISPTNTCPSQYVGVLEGEPSSTPYPGYISDVSRFLWNFLAEKTSIPSESASSACPKNCSGANHLCVRSEIDGKGGCVVSTTRYVPAYSTRLKFESESWELLPPNSSDPMGLVDPVWTESNWRTIGLQVYTVQHAFYDTIVLLAGVSLTILAYLAILLIRSIINKALKQD</sequence>
<evidence type="ECO:0000256" key="10">
    <source>
        <dbReference type="ARBA" id="ARBA00022741"/>
    </source>
</evidence>
<evidence type="ECO:0000259" key="22">
    <source>
        <dbReference type="Pfam" id="PF18266"/>
    </source>
</evidence>
<dbReference type="Pfam" id="PF00899">
    <property type="entry name" value="ThiF"/>
    <property type="match status" value="1"/>
</dbReference>
<accession>A0A834GCS5</accession>
<evidence type="ECO:0000256" key="8">
    <source>
        <dbReference type="ARBA" id="ARBA00022692"/>
    </source>
</evidence>
<evidence type="ECO:0000256" key="6">
    <source>
        <dbReference type="ARBA" id="ARBA00015303"/>
    </source>
</evidence>
<keyword evidence="13" id="KW-0914">Notch signaling pathway</keyword>
<evidence type="ECO:0000313" key="23">
    <source>
        <dbReference type="EMBL" id="KAF7130702.1"/>
    </source>
</evidence>
<dbReference type="GO" id="GO:0005524">
    <property type="term" value="F:ATP binding"/>
    <property type="evidence" value="ECO:0007669"/>
    <property type="project" value="UniProtKB-KW"/>
</dbReference>
<dbReference type="GO" id="GO:0007219">
    <property type="term" value="P:Notch signaling pathway"/>
    <property type="evidence" value="ECO:0007669"/>
    <property type="project" value="UniProtKB-KW"/>
</dbReference>
<feature type="transmembrane region" description="Helical" evidence="20">
    <location>
        <begin position="1222"/>
        <end position="1241"/>
    </location>
</feature>
<dbReference type="FunFam" id="3.40.630.10:FF:000075">
    <property type="entry name" value="Nicastrin"/>
    <property type="match status" value="1"/>
</dbReference>
<evidence type="ECO:0000256" key="3">
    <source>
        <dbReference type="ARBA" id="ARBA00004479"/>
    </source>
</evidence>
<dbReference type="InterPro" id="IPR041084">
    <property type="entry name" value="Ncstrn_small"/>
</dbReference>
<keyword evidence="10" id="KW-0547">Nucleotide-binding</keyword>
<dbReference type="CDD" id="cd03881">
    <property type="entry name" value="M28_Nicastrin"/>
    <property type="match status" value="1"/>
</dbReference>
<feature type="transmembrane region" description="Helical" evidence="20">
    <location>
        <begin position="563"/>
        <end position="583"/>
    </location>
</feature>
<keyword evidence="16 20" id="KW-0472">Membrane</keyword>
<feature type="domain" description="THIF-type NAD/FAD binding fold" evidence="21">
    <location>
        <begin position="139"/>
        <end position="398"/>
    </location>
</feature>
<dbReference type="OrthoDB" id="10265862at2759"/>
<proteinExistence type="inferred from homology"/>
<dbReference type="SUPFAM" id="SSF53187">
    <property type="entry name" value="Zn-dependent exopeptidases"/>
    <property type="match status" value="1"/>
</dbReference>
<dbReference type="Proteomes" id="UP000626092">
    <property type="component" value="Unassembled WGS sequence"/>
</dbReference>
<evidence type="ECO:0000256" key="5">
    <source>
        <dbReference type="ARBA" id="ARBA00009919"/>
    </source>
</evidence>
<dbReference type="Pfam" id="PF05450">
    <property type="entry name" value="Nicastrin"/>
    <property type="match status" value="1"/>
</dbReference>
<evidence type="ECO:0000256" key="16">
    <source>
        <dbReference type="ARBA" id="ARBA00023136"/>
    </source>
</evidence>
<dbReference type="GO" id="GO:0016485">
    <property type="term" value="P:protein processing"/>
    <property type="evidence" value="ECO:0007669"/>
    <property type="project" value="InterPro"/>
</dbReference>
<dbReference type="FunFam" id="3.40.50.720:FF:000125">
    <property type="entry name" value="tRNA threonylcarbamoyladenosine dehydratase 2-like"/>
    <property type="match status" value="1"/>
</dbReference>
<evidence type="ECO:0000256" key="18">
    <source>
        <dbReference type="ARBA" id="ARBA00060084"/>
    </source>
</evidence>
<dbReference type="Gene3D" id="3.40.630.10">
    <property type="entry name" value="Zn peptidases"/>
    <property type="match status" value="1"/>
</dbReference>
<evidence type="ECO:0000256" key="4">
    <source>
        <dbReference type="ARBA" id="ARBA00007717"/>
    </source>
</evidence>
<dbReference type="InterPro" id="IPR000594">
    <property type="entry name" value="ThiF_NAD_FAD-bd"/>
</dbReference>
<keyword evidence="15" id="KW-0496">Mitochondrion</keyword>
<feature type="region of interest" description="Disordered" evidence="19">
    <location>
        <begin position="38"/>
        <end position="62"/>
    </location>
</feature>
<dbReference type="GO" id="GO:0005886">
    <property type="term" value="C:plasma membrane"/>
    <property type="evidence" value="ECO:0007669"/>
    <property type="project" value="UniProtKB-ARBA"/>
</dbReference>
<comment type="similarity">
    <text evidence="5">Belongs to the HesA/MoeB/ThiF family.</text>
</comment>
<keyword evidence="8 20" id="KW-0812">Transmembrane</keyword>
<dbReference type="GO" id="GO:0005741">
    <property type="term" value="C:mitochondrial outer membrane"/>
    <property type="evidence" value="ECO:0007669"/>
    <property type="project" value="UniProtKB-SubCell"/>
</dbReference>
<evidence type="ECO:0000256" key="14">
    <source>
        <dbReference type="ARBA" id="ARBA00022989"/>
    </source>
</evidence>
<comment type="subcellular location">
    <subcellularLocation>
        <location evidence="3">Membrane</location>
        <topology evidence="3">Single-pass type I membrane protein</topology>
    </subcellularLocation>
    <subcellularLocation>
        <location evidence="1">Mitochondrion membrane</location>
        <topology evidence="1">Multi-pass membrane protein</topology>
    </subcellularLocation>
    <subcellularLocation>
        <location evidence="2">Mitochondrion outer membrane</location>
    </subcellularLocation>
</comment>
<dbReference type="Gene3D" id="3.40.50.720">
    <property type="entry name" value="NAD(P)-binding Rossmann-like Domain"/>
    <property type="match status" value="1"/>
</dbReference>
<evidence type="ECO:0000313" key="24">
    <source>
        <dbReference type="Proteomes" id="UP000626092"/>
    </source>
</evidence>
<evidence type="ECO:0000256" key="20">
    <source>
        <dbReference type="SAM" id="Phobius"/>
    </source>
</evidence>
<dbReference type="InterPro" id="IPR035985">
    <property type="entry name" value="Ubiquitin-activating_enz"/>
</dbReference>
<evidence type="ECO:0000256" key="12">
    <source>
        <dbReference type="ARBA" id="ARBA00022840"/>
    </source>
</evidence>
<keyword evidence="7" id="KW-0436">Ligase</keyword>
<evidence type="ECO:0000256" key="13">
    <source>
        <dbReference type="ARBA" id="ARBA00022976"/>
    </source>
</evidence>
<dbReference type="EMBL" id="WJXA01000010">
    <property type="protein sequence ID" value="KAF7130702.1"/>
    <property type="molecule type" value="Genomic_DNA"/>
</dbReference>
<keyword evidence="24" id="KW-1185">Reference proteome</keyword>
<evidence type="ECO:0000256" key="11">
    <source>
        <dbReference type="ARBA" id="ARBA00022787"/>
    </source>
</evidence>
<evidence type="ECO:0000256" key="7">
    <source>
        <dbReference type="ARBA" id="ARBA00022598"/>
    </source>
</evidence>